<reference evidence="17 18" key="1">
    <citation type="journal article" date="2014" name="PLoS ONE">
        <title>Identification and Characterization of a New Erythromycin Biosynthetic Gene Cluster in Actinopolyspora erythraea YIM90600, a Novel Erythronolide-Producing Halophilic Actinomycete Isolated from Salt Field.</title>
        <authorList>
            <person name="Chen D."/>
            <person name="Feng J."/>
            <person name="Huang L."/>
            <person name="Zhang Q."/>
            <person name="Wu J."/>
            <person name="Zhu X."/>
            <person name="Duan Y."/>
            <person name="Xu Z."/>
        </authorList>
    </citation>
    <scope>NUCLEOTIDE SEQUENCE [LARGE SCALE GENOMIC DNA]</scope>
    <source>
        <strain evidence="17 18">YIM90600</strain>
    </source>
</reference>
<organism evidence="16 19">
    <name type="scientific">Actinopolyspora erythraea</name>
    <dbReference type="NCBI Taxonomy" id="414996"/>
    <lineage>
        <taxon>Bacteria</taxon>
        <taxon>Bacillati</taxon>
        <taxon>Actinomycetota</taxon>
        <taxon>Actinomycetes</taxon>
        <taxon>Actinopolysporales</taxon>
        <taxon>Actinopolysporaceae</taxon>
        <taxon>Actinopolyspora</taxon>
    </lineage>
</organism>
<keyword evidence="10" id="KW-0585">Phenylalanine catabolism</keyword>
<dbReference type="InterPro" id="IPR036462">
    <property type="entry name" value="Fumarylacetoacetase_N_sf"/>
</dbReference>
<gene>
    <name evidence="16" type="ORF">CDG81_00645</name>
    <name evidence="17" type="ORF">IL38_01040</name>
</gene>
<keyword evidence="5 13" id="KW-0479">Metal-binding</keyword>
<evidence type="ECO:0000313" key="17">
    <source>
        <dbReference type="EMBL" id="KGI83236.1"/>
    </source>
</evidence>
<comment type="cofactor">
    <cofactor evidence="1 13">
        <name>Ca(2+)</name>
        <dbReference type="ChEBI" id="CHEBI:29108"/>
    </cofactor>
</comment>
<evidence type="ECO:0000256" key="1">
    <source>
        <dbReference type="ARBA" id="ARBA00001913"/>
    </source>
</evidence>
<evidence type="ECO:0000256" key="3">
    <source>
        <dbReference type="ARBA" id="ARBA00004782"/>
    </source>
</evidence>
<feature type="active site" description="Proton acceptor" evidence="11">
    <location>
        <position position="123"/>
    </location>
</feature>
<dbReference type="GO" id="GO:1902000">
    <property type="term" value="P:homogentisate catabolic process"/>
    <property type="evidence" value="ECO:0007669"/>
    <property type="project" value="TreeGrafter"/>
</dbReference>
<feature type="domain" description="Fumarylacetoacetase N-terminal" evidence="15">
    <location>
        <begin position="18"/>
        <end position="88"/>
    </location>
</feature>
<comment type="cofactor">
    <cofactor evidence="2 13">
        <name>Mg(2+)</name>
        <dbReference type="ChEBI" id="CHEBI:18420"/>
    </cofactor>
</comment>
<feature type="binding site" evidence="13">
    <location>
        <position position="221"/>
    </location>
    <ligand>
        <name>Mg(2+)</name>
        <dbReference type="ChEBI" id="CHEBI:18420"/>
    </ligand>
</feature>
<feature type="binding site" evidence="13">
    <location>
        <position position="221"/>
    </location>
    <ligand>
        <name>Ca(2+)</name>
        <dbReference type="ChEBI" id="CHEBI:29108"/>
    </ligand>
</feature>
<dbReference type="KEGG" id="aey:CDG81_00645"/>
<dbReference type="GO" id="GO:0046872">
    <property type="term" value="F:metal ion binding"/>
    <property type="evidence" value="ECO:0007669"/>
    <property type="project" value="UniProtKB-KW"/>
</dbReference>
<keyword evidence="9" id="KW-0828">Tyrosine catabolism</keyword>
<evidence type="ECO:0000256" key="7">
    <source>
        <dbReference type="ARBA" id="ARBA00022837"/>
    </source>
</evidence>
<feature type="binding site" evidence="13">
    <location>
        <position position="245"/>
    </location>
    <ligand>
        <name>Mg(2+)</name>
        <dbReference type="ChEBI" id="CHEBI:18420"/>
    </ligand>
</feature>
<dbReference type="Gene3D" id="2.30.30.230">
    <property type="entry name" value="Fumarylacetoacetase, N-terminal domain"/>
    <property type="match status" value="1"/>
</dbReference>
<dbReference type="Pfam" id="PF09298">
    <property type="entry name" value="FAA_hydrolase_N"/>
    <property type="match status" value="1"/>
</dbReference>
<dbReference type="InterPro" id="IPR036663">
    <property type="entry name" value="Fumarylacetoacetase_C_sf"/>
</dbReference>
<keyword evidence="7 13" id="KW-0106">Calcium</keyword>
<dbReference type="RefSeq" id="WP_043569478.1">
    <property type="nucleotide sequence ID" value="NZ_CP022752.1"/>
</dbReference>
<feature type="binding site" evidence="12">
    <location>
        <position position="232"/>
    </location>
    <ligand>
        <name>substrate</name>
    </ligand>
</feature>
<feature type="binding site" evidence="13">
    <location>
        <position position="189"/>
    </location>
    <ligand>
        <name>Ca(2+)</name>
        <dbReference type="ChEBI" id="CHEBI:29108"/>
    </ligand>
</feature>
<protein>
    <recommendedName>
        <fullName evidence="4">fumarylacetoacetase</fullName>
        <ecNumber evidence="4">3.7.1.2</ecNumber>
    </recommendedName>
</protein>
<evidence type="ECO:0000256" key="4">
    <source>
        <dbReference type="ARBA" id="ARBA00012094"/>
    </source>
</evidence>
<feature type="binding site" evidence="12">
    <location>
        <position position="118"/>
    </location>
    <ligand>
        <name>substrate</name>
    </ligand>
</feature>
<feature type="binding site" evidence="12">
    <location>
        <position position="228"/>
    </location>
    <ligand>
        <name>substrate</name>
    </ligand>
</feature>
<feature type="domain" description="Fumarylacetoacetase-like C-terminal" evidence="14">
    <location>
        <begin position="114"/>
        <end position="391"/>
    </location>
</feature>
<dbReference type="PANTHER" id="PTHR43069:SF2">
    <property type="entry name" value="FUMARYLACETOACETASE"/>
    <property type="match status" value="1"/>
</dbReference>
<evidence type="ECO:0000256" key="8">
    <source>
        <dbReference type="ARBA" id="ARBA00022842"/>
    </source>
</evidence>
<dbReference type="InterPro" id="IPR011234">
    <property type="entry name" value="Fumarylacetoacetase-like_C"/>
</dbReference>
<proteinExistence type="predicted"/>
<comment type="pathway">
    <text evidence="3">Amino-acid degradation; L-phenylalanine degradation; acetoacetate and fumarate from L-phenylalanine: step 6/6.</text>
</comment>
<evidence type="ECO:0000256" key="13">
    <source>
        <dbReference type="PIRSR" id="PIRSR605959-3"/>
    </source>
</evidence>
<evidence type="ECO:0000256" key="11">
    <source>
        <dbReference type="PIRSR" id="PIRSR605959-1"/>
    </source>
</evidence>
<dbReference type="HOGENOM" id="CLU_026207_2_1_11"/>
<dbReference type="AlphaFoldDB" id="A0A099DBF8"/>
<evidence type="ECO:0000256" key="2">
    <source>
        <dbReference type="ARBA" id="ARBA00001946"/>
    </source>
</evidence>
<feature type="binding site" evidence="12">
    <location>
        <position position="132"/>
    </location>
    <ligand>
        <name>substrate</name>
    </ligand>
</feature>
<dbReference type="eggNOG" id="COG0179">
    <property type="taxonomic scope" value="Bacteria"/>
</dbReference>
<dbReference type="Pfam" id="PF01557">
    <property type="entry name" value="FAA_hydrolase"/>
    <property type="match status" value="1"/>
</dbReference>
<sequence length="401" mass="43652">MTWIEDPEFAPDRPFGPQTLPYGVLGTATGPTVAVRVGKHAIPLRGLADELGPRVAGLVSGDSLDPLLASGPAAWHELRERLLELVGADTRPPKAELIRADWHTQLMPFTVADFADFYSSRHHAENVGRIFRRETDPLLPNWTHLPVGYHGRSGTVVVSGTDVSRPSGQRRVSGDPTPVFGPTRRLDFEAEVGFVCGGEPASCVSPDEFADHVFGAVLVNDWSARDIQSWEYQPLGPFLAKSFATSVSGWITPLAALEHARVPTTGYDHQLLDYLVEQRPWGLDLRLEVRCNDTLLSRPPFDRMYWSPAQQLAHLTVNGSPVRPGDLFASGTVSGPEPDQRGCLLELSWGGSDPVTLEDGEQRTFLQDGDRVTISATAPGEHGRPVGLGDVTGTVLPAVRR</sequence>
<feature type="binding site" evidence="12">
    <location>
        <position position="332"/>
    </location>
    <ligand>
        <name>substrate</name>
    </ligand>
</feature>
<evidence type="ECO:0000256" key="5">
    <source>
        <dbReference type="ARBA" id="ARBA00022723"/>
    </source>
</evidence>
<dbReference type="Proteomes" id="UP000215043">
    <property type="component" value="Chromosome"/>
</dbReference>
<dbReference type="GO" id="GO:0006572">
    <property type="term" value="P:L-tyrosine catabolic process"/>
    <property type="evidence" value="ECO:0007669"/>
    <property type="project" value="UniProtKB-KW"/>
</dbReference>
<evidence type="ECO:0000256" key="12">
    <source>
        <dbReference type="PIRSR" id="PIRSR605959-2"/>
    </source>
</evidence>
<reference evidence="16 19" key="2">
    <citation type="submission" date="2017-08" db="EMBL/GenBank/DDBJ databases">
        <title>The complete genome sequence of moderately halophilic actinomycete Actinopolyspora erythraea YIM 90600, the producer of novel erythromycin, novel actinopolysporins A-C and tubercidin.</title>
        <authorList>
            <person name="Yin M."/>
            <person name="Tang S."/>
        </authorList>
    </citation>
    <scope>NUCLEOTIDE SEQUENCE [LARGE SCALE GENOMIC DNA]</scope>
    <source>
        <strain evidence="16 19">YIM 90600</strain>
    </source>
</reference>
<name>A0A099DBF8_9ACTN</name>
<dbReference type="EMBL" id="CP022752">
    <property type="protein sequence ID" value="ASU77081.1"/>
    <property type="molecule type" value="Genomic_DNA"/>
</dbReference>
<dbReference type="EC" id="3.7.1.2" evidence="4"/>
<dbReference type="SUPFAM" id="SSF56529">
    <property type="entry name" value="FAH"/>
    <property type="match status" value="1"/>
</dbReference>
<feature type="binding site" evidence="13">
    <location>
        <position position="191"/>
    </location>
    <ligand>
        <name>Ca(2+)</name>
        <dbReference type="ChEBI" id="CHEBI:29108"/>
    </ligand>
</feature>
<evidence type="ECO:0000313" key="18">
    <source>
        <dbReference type="Proteomes" id="UP000029737"/>
    </source>
</evidence>
<dbReference type="GO" id="GO:0006559">
    <property type="term" value="P:L-phenylalanine catabolic process"/>
    <property type="evidence" value="ECO:0007669"/>
    <property type="project" value="UniProtKB-UniPathway"/>
</dbReference>
<dbReference type="Gene3D" id="3.90.850.10">
    <property type="entry name" value="Fumarylacetoacetase-like, C-terminal domain"/>
    <property type="match status" value="1"/>
</dbReference>
<evidence type="ECO:0000259" key="14">
    <source>
        <dbReference type="Pfam" id="PF01557"/>
    </source>
</evidence>
<evidence type="ECO:0000259" key="15">
    <source>
        <dbReference type="Pfam" id="PF09298"/>
    </source>
</evidence>
<dbReference type="GO" id="GO:0004334">
    <property type="term" value="F:fumarylacetoacetase activity"/>
    <property type="evidence" value="ECO:0007669"/>
    <property type="project" value="UniProtKB-EC"/>
</dbReference>
<evidence type="ECO:0000256" key="6">
    <source>
        <dbReference type="ARBA" id="ARBA00022801"/>
    </source>
</evidence>
<keyword evidence="18" id="KW-1185">Reference proteome</keyword>
<dbReference type="EMBL" id="JPMV01000001">
    <property type="protein sequence ID" value="KGI83236.1"/>
    <property type="molecule type" value="Genomic_DNA"/>
</dbReference>
<feature type="binding site" evidence="13">
    <location>
        <position position="241"/>
    </location>
    <ligand>
        <name>Mg(2+)</name>
        <dbReference type="ChEBI" id="CHEBI:18420"/>
    </ligand>
</feature>
<dbReference type="PANTHER" id="PTHR43069">
    <property type="entry name" value="FUMARYLACETOACETASE"/>
    <property type="match status" value="1"/>
</dbReference>
<dbReference type="SUPFAM" id="SSF63433">
    <property type="entry name" value="Fumarylacetoacetate hydrolase, FAH, N-terminal domain"/>
    <property type="match status" value="1"/>
</dbReference>
<evidence type="ECO:0000256" key="9">
    <source>
        <dbReference type="ARBA" id="ARBA00022878"/>
    </source>
</evidence>
<dbReference type="InterPro" id="IPR005959">
    <property type="entry name" value="Fumarylacetoacetase"/>
</dbReference>
<feature type="binding site" evidence="13">
    <location>
        <position position="116"/>
    </location>
    <ligand>
        <name>Ca(2+)</name>
        <dbReference type="ChEBI" id="CHEBI:29108"/>
    </ligand>
</feature>
<keyword evidence="8 13" id="KW-0460">Magnesium</keyword>
<evidence type="ECO:0000256" key="10">
    <source>
        <dbReference type="ARBA" id="ARBA00023232"/>
    </source>
</evidence>
<evidence type="ECO:0000313" key="16">
    <source>
        <dbReference type="EMBL" id="ASU77081.1"/>
    </source>
</evidence>
<dbReference type="UniPathway" id="UPA00139">
    <property type="reaction ID" value="UER00341"/>
</dbReference>
<accession>A0A099DBF8</accession>
<dbReference type="InterPro" id="IPR015377">
    <property type="entry name" value="Fumarylacetoacetase_N"/>
</dbReference>
<dbReference type="Proteomes" id="UP000029737">
    <property type="component" value="Unassembled WGS sequence"/>
</dbReference>
<keyword evidence="6" id="KW-0378">Hydrolase</keyword>
<evidence type="ECO:0000313" key="19">
    <source>
        <dbReference type="Proteomes" id="UP000215043"/>
    </source>
</evidence>
<dbReference type="OrthoDB" id="3766879at2"/>